<evidence type="ECO:0000256" key="7">
    <source>
        <dbReference type="SAM" id="MobiDB-lite"/>
    </source>
</evidence>
<proteinExistence type="inferred from homology"/>
<dbReference type="Pfam" id="PF02956">
    <property type="entry name" value="TT_ORF1"/>
    <property type="match status" value="1"/>
</dbReference>
<reference evidence="8" key="1">
    <citation type="submission" date="2008-10" db="EMBL/GenBank/DDBJ databases">
        <authorList>
            <person name="Molnar K."/>
        </authorList>
    </citation>
    <scope>NUCLEOTIDE SEQUENCE</scope>
    <source>
        <strain evidence="8">TW53A37</strain>
    </source>
</reference>
<feature type="region of interest" description="Disordered" evidence="7">
    <location>
        <begin position="668"/>
        <end position="692"/>
    </location>
</feature>
<feature type="compositionally biased region" description="Acidic residues" evidence="7">
    <location>
        <begin position="674"/>
        <end position="691"/>
    </location>
</feature>
<keyword evidence="4 6" id="KW-0167">Capsid protein</keyword>
<dbReference type="EMBL" id="FJ392117">
    <property type="protein sequence ID" value="ACR20277.1"/>
    <property type="molecule type" value="Genomic_DNA"/>
</dbReference>
<evidence type="ECO:0000256" key="6">
    <source>
        <dbReference type="RuleBase" id="RU361230"/>
    </source>
</evidence>
<protein>
    <recommendedName>
        <fullName evidence="6">Capsid protein</fullName>
    </recommendedName>
</protein>
<evidence type="ECO:0000256" key="4">
    <source>
        <dbReference type="ARBA" id="ARBA00022561"/>
    </source>
</evidence>
<evidence type="ECO:0000313" key="8">
    <source>
        <dbReference type="EMBL" id="ACR20277.1"/>
    </source>
</evidence>
<dbReference type="GO" id="GO:0039615">
    <property type="term" value="C:T=1 icosahedral viral capsid"/>
    <property type="evidence" value="ECO:0007669"/>
    <property type="project" value="UniProtKB-UniRule"/>
</dbReference>
<sequence length="733" mass="86668">MAWWWWRRRRRPWRRRWRWKRRARVRTRRPRRAVRRRRRRVRRRRRGWRRLYRRWRRKGRRRRRRKKLVMKQWNPSTVSRCYIVGYLPIIIMGQGTASMNYASHSDDVYYPGPFGGGISSMRFTLRILYDQFMRGQNFWTKTNEDLDLARFLGSKWRFYRHKDVDFIVTYETSAPFTDSLESGPHQHPGIQMLMKNKILIPSFATKPKGRSSIKVRIQPPKLMIDKWYPQTDFCEVTLLTIHATACNLRFPFCSPQTDTSCVQFQVLSYNAYRQRISILPELCTREKLREFIKQVVKPNLTCINTLATPWCFKFPELDKLPPVANNATGWSVNPDSGDGDVIYQETTLETKWIANNDVWHTKDQRAHNNIHSQYGMPQSDALEHKTGYFSPALLSPQRLNPQIPGLYINIVYNPLTDKGEGNKIWCDPLTKNTFGYDPPKSKFLIENLPLWSAVTGYVDYCTKASKDESFKYNYRVLIQTPYTVPALYSDSETTKNRGYIPIGTDFAYGRMPGGVQQIPIRWRMRWYPMLFNQQPVLEDLFQSGPFAYQGDAKSATLVGKYAFKWLWGGNRIFQQVVRDPRSHQQDQSVGPSRQPRAVQVFDPKYQAPQWTFHAWDIRRGLFGRQAIKRVSAKPTPDELISTGPKRPRLEVPAFQEEQEKDLLFRQRKHKAWEDTTEEETEAPSEEEEENQELQLVRRLQQQRELGRGLRCLFQQLTRTQMGLHVDPQLLAPV</sequence>
<evidence type="ECO:0000256" key="1">
    <source>
        <dbReference type="ARBA" id="ARBA00004328"/>
    </source>
</evidence>
<organism evidence="8">
    <name type="scientific">Torque teno virus</name>
    <dbReference type="NCBI Taxonomy" id="68887"/>
    <lineage>
        <taxon>Viruses</taxon>
        <taxon>Monodnaviria</taxon>
        <taxon>Shotokuvirae</taxon>
        <taxon>Commensaviricota</taxon>
        <taxon>Cardeaviricetes</taxon>
        <taxon>Sanitavirales</taxon>
        <taxon>Anelloviridae</taxon>
    </lineage>
</organism>
<feature type="region of interest" description="Disordered" evidence="7">
    <location>
        <begin position="578"/>
        <end position="598"/>
    </location>
</feature>
<evidence type="ECO:0000256" key="3">
    <source>
        <dbReference type="ARBA" id="ARBA00022431"/>
    </source>
</evidence>
<accession>E3NZL5</accession>
<keyword evidence="3 6" id="KW-1140">T=1 icosahedral capsid protein</keyword>
<keyword evidence="5 6" id="KW-0946">Virion</keyword>
<comment type="similarity">
    <text evidence="2 6">Belongs to the anelloviridae capsid protein family.</text>
</comment>
<comment type="subcellular location">
    <subcellularLocation>
        <location evidence="1 6">Virion</location>
    </subcellularLocation>
</comment>
<comment type="function">
    <text evidence="6">Self-assembles to form an icosahedral capsid.</text>
</comment>
<evidence type="ECO:0000256" key="5">
    <source>
        <dbReference type="ARBA" id="ARBA00022844"/>
    </source>
</evidence>
<reference evidence="8" key="2">
    <citation type="journal article" date="2016" name="PLoS ONE">
        <title>New Phylogenetic Groups of Torque Teno Virus Identified in Eastern Taiwan Indigenes.</title>
        <authorList>
            <person name="Hsiao K.L."/>
            <person name="Wang L.Y."/>
            <person name="Lin C.L."/>
            <person name="Liu H.F."/>
        </authorList>
    </citation>
    <scope>NUCLEOTIDE SEQUENCE</scope>
    <source>
        <strain evidence="8">TW53A37</strain>
    </source>
</reference>
<name>E3NZL5_9VIRU</name>
<dbReference type="InterPro" id="IPR004219">
    <property type="entry name" value="TTvirus_Unk"/>
</dbReference>
<evidence type="ECO:0000256" key="2">
    <source>
        <dbReference type="ARBA" id="ARBA00006131"/>
    </source>
</evidence>